<protein>
    <submittedName>
        <fullName evidence="3">Uncharacterized protein</fullName>
    </submittedName>
</protein>
<dbReference type="EMBL" id="DSVQ01000016">
    <property type="protein sequence ID" value="HGT40081.1"/>
    <property type="molecule type" value="Genomic_DNA"/>
</dbReference>
<keyword evidence="2" id="KW-1133">Transmembrane helix</keyword>
<feature type="transmembrane region" description="Helical" evidence="2">
    <location>
        <begin position="17"/>
        <end position="35"/>
    </location>
</feature>
<gene>
    <name evidence="3" type="ORF">ENS64_12590</name>
</gene>
<evidence type="ECO:0000256" key="1">
    <source>
        <dbReference type="SAM" id="MobiDB-lite"/>
    </source>
</evidence>
<keyword evidence="2" id="KW-0472">Membrane</keyword>
<dbReference type="AlphaFoldDB" id="A0A7C4QJ55"/>
<feature type="compositionally biased region" description="Low complexity" evidence="1">
    <location>
        <begin position="118"/>
        <end position="128"/>
    </location>
</feature>
<reference evidence="3" key="1">
    <citation type="journal article" date="2020" name="mSystems">
        <title>Genome- and Community-Level Interaction Insights into Carbon Utilization and Element Cycling Functions of Hydrothermarchaeota in Hydrothermal Sediment.</title>
        <authorList>
            <person name="Zhou Z."/>
            <person name="Liu Y."/>
            <person name="Xu W."/>
            <person name="Pan J."/>
            <person name="Luo Z.H."/>
            <person name="Li M."/>
        </authorList>
    </citation>
    <scope>NUCLEOTIDE SEQUENCE [LARGE SCALE GENOMIC DNA]</scope>
    <source>
        <strain evidence="3">SpSt-508</strain>
    </source>
</reference>
<name>A0A7C4QJ55_9PLAN</name>
<comment type="caution">
    <text evidence="3">The sequence shown here is derived from an EMBL/GenBank/DDBJ whole genome shotgun (WGS) entry which is preliminary data.</text>
</comment>
<sequence length="230" mass="25234">MTVLAATLPVVLAAADWGQLLGIAFIVLSFLSWFVKQLKGGNDAQAAARPVPADKPLRAEIEVFLEEVKKEPAQNPQRPEPAERREPAMQREAKGPRKPSGATKAKAEKNRKTRPEATAEPATTRPKPVSQLAQKHLSTAPLGEVVRTHLTSHMGDRMSAEAQQHLGQRIPEEVQRMFGQSAVEGTESASMRRGEKHPLLLALAQPGAVRQSLVLAEILQRPRALRRTLR</sequence>
<evidence type="ECO:0000256" key="2">
    <source>
        <dbReference type="SAM" id="Phobius"/>
    </source>
</evidence>
<feature type="region of interest" description="Disordered" evidence="1">
    <location>
        <begin position="67"/>
        <end position="133"/>
    </location>
</feature>
<proteinExistence type="predicted"/>
<accession>A0A7C4QJ55</accession>
<keyword evidence="2" id="KW-0812">Transmembrane</keyword>
<feature type="compositionally biased region" description="Basic and acidic residues" evidence="1">
    <location>
        <begin position="105"/>
        <end position="117"/>
    </location>
</feature>
<feature type="compositionally biased region" description="Basic and acidic residues" evidence="1">
    <location>
        <begin position="80"/>
        <end position="95"/>
    </location>
</feature>
<organism evidence="3">
    <name type="scientific">Schlesneria paludicola</name>
    <dbReference type="NCBI Taxonomy" id="360056"/>
    <lineage>
        <taxon>Bacteria</taxon>
        <taxon>Pseudomonadati</taxon>
        <taxon>Planctomycetota</taxon>
        <taxon>Planctomycetia</taxon>
        <taxon>Planctomycetales</taxon>
        <taxon>Planctomycetaceae</taxon>
        <taxon>Schlesneria</taxon>
    </lineage>
</organism>
<evidence type="ECO:0000313" key="3">
    <source>
        <dbReference type="EMBL" id="HGT40081.1"/>
    </source>
</evidence>